<dbReference type="InParanoid" id="A0A2T3B952"/>
<feature type="compositionally biased region" description="Polar residues" evidence="2">
    <location>
        <begin position="364"/>
        <end position="376"/>
    </location>
</feature>
<dbReference type="InterPro" id="IPR007699">
    <property type="entry name" value="SGS_dom"/>
</dbReference>
<dbReference type="PROSITE" id="PS51048">
    <property type="entry name" value="SGS"/>
    <property type="match status" value="1"/>
</dbReference>
<dbReference type="Gene3D" id="2.60.40.790">
    <property type="match status" value="1"/>
</dbReference>
<dbReference type="Pfam" id="PF04969">
    <property type="entry name" value="CS"/>
    <property type="match status" value="1"/>
</dbReference>
<dbReference type="SUPFAM" id="SSF49764">
    <property type="entry name" value="HSP20-like chaperones"/>
    <property type="match status" value="1"/>
</dbReference>
<evidence type="ECO:0008006" key="7">
    <source>
        <dbReference type="Google" id="ProtNLM"/>
    </source>
</evidence>
<dbReference type="InterPro" id="IPR011990">
    <property type="entry name" value="TPR-like_helical_dom_sf"/>
</dbReference>
<dbReference type="InterPro" id="IPR007052">
    <property type="entry name" value="CS_dom"/>
</dbReference>
<evidence type="ECO:0000256" key="1">
    <source>
        <dbReference type="ARBA" id="ARBA00008509"/>
    </source>
</evidence>
<feature type="region of interest" description="Disordered" evidence="2">
    <location>
        <begin position="140"/>
        <end position="179"/>
    </location>
</feature>
<keyword evidence="6" id="KW-1185">Reference proteome</keyword>
<evidence type="ECO:0000313" key="5">
    <source>
        <dbReference type="EMBL" id="PSS23404.1"/>
    </source>
</evidence>
<dbReference type="AlphaFoldDB" id="A0A2T3B952"/>
<comment type="similarity">
    <text evidence="1">Belongs to the SGT1 family.</text>
</comment>
<feature type="compositionally biased region" description="Low complexity" evidence="2">
    <location>
        <begin position="275"/>
        <end position="286"/>
    </location>
</feature>
<dbReference type="EMBL" id="KZ679008">
    <property type="protein sequence ID" value="PSS23404.1"/>
    <property type="molecule type" value="Genomic_DNA"/>
</dbReference>
<protein>
    <recommendedName>
        <fullName evidence="7">CS domain-containing protein</fullName>
    </recommendedName>
</protein>
<accession>A0A2T3B952</accession>
<dbReference type="PANTHER" id="PTHR45862">
    <property type="entry name" value="PROTEIN SGT1 HOMOLOG"/>
    <property type="match status" value="1"/>
</dbReference>
<feature type="domain" description="SGS" evidence="3">
    <location>
        <begin position="301"/>
        <end position="399"/>
    </location>
</feature>
<dbReference type="Proteomes" id="UP000241818">
    <property type="component" value="Unassembled WGS sequence"/>
</dbReference>
<dbReference type="Pfam" id="PF05002">
    <property type="entry name" value="SGS"/>
    <property type="match status" value="1"/>
</dbReference>
<reference evidence="5 6" key="1">
    <citation type="journal article" date="2018" name="New Phytol.">
        <title>Comparative genomics and transcriptomics depict ericoid mycorrhizal fungi as versatile saprotrophs and plant mutualists.</title>
        <authorList>
            <person name="Martino E."/>
            <person name="Morin E."/>
            <person name="Grelet G.A."/>
            <person name="Kuo A."/>
            <person name="Kohler A."/>
            <person name="Daghino S."/>
            <person name="Barry K.W."/>
            <person name="Cichocki N."/>
            <person name="Clum A."/>
            <person name="Dockter R.B."/>
            <person name="Hainaut M."/>
            <person name="Kuo R.C."/>
            <person name="LaButti K."/>
            <person name="Lindahl B.D."/>
            <person name="Lindquist E.A."/>
            <person name="Lipzen A."/>
            <person name="Khouja H.R."/>
            <person name="Magnuson J."/>
            <person name="Murat C."/>
            <person name="Ohm R.A."/>
            <person name="Singer S.W."/>
            <person name="Spatafora J.W."/>
            <person name="Wang M."/>
            <person name="Veneault-Fourrey C."/>
            <person name="Henrissat B."/>
            <person name="Grigoriev I.V."/>
            <person name="Martin F.M."/>
            <person name="Perotto S."/>
        </authorList>
    </citation>
    <scope>NUCLEOTIDE SEQUENCE [LARGE SCALE GENOMIC DNA]</scope>
    <source>
        <strain evidence="5 6">ATCC 22711</strain>
    </source>
</reference>
<feature type="domain" description="CS" evidence="4">
    <location>
        <begin position="178"/>
        <end position="269"/>
    </location>
</feature>
<dbReference type="FunCoup" id="A0A2T3B952">
    <property type="interactions" value="989"/>
</dbReference>
<dbReference type="STRING" id="857342.A0A2T3B952"/>
<dbReference type="SUPFAM" id="SSF48452">
    <property type="entry name" value="TPR-like"/>
    <property type="match status" value="1"/>
</dbReference>
<evidence type="ECO:0000313" key="6">
    <source>
        <dbReference type="Proteomes" id="UP000241818"/>
    </source>
</evidence>
<dbReference type="OrthoDB" id="1898560at2759"/>
<dbReference type="CDD" id="cd06466">
    <property type="entry name" value="p23_CS_SGT1_like"/>
    <property type="match status" value="1"/>
</dbReference>
<proteinExistence type="inferred from homology"/>
<feature type="compositionally biased region" description="Basic and acidic residues" evidence="2">
    <location>
        <begin position="140"/>
        <end position="158"/>
    </location>
</feature>
<dbReference type="GeneID" id="36573449"/>
<feature type="compositionally biased region" description="Basic and acidic residues" evidence="2">
    <location>
        <begin position="377"/>
        <end position="388"/>
    </location>
</feature>
<name>A0A2T3B952_AMORE</name>
<evidence type="ECO:0000259" key="4">
    <source>
        <dbReference type="PROSITE" id="PS51203"/>
    </source>
</evidence>
<feature type="region of interest" description="Disordered" evidence="2">
    <location>
        <begin position="361"/>
        <end position="399"/>
    </location>
</feature>
<sequence length="399" mass="43696">MTTQASKGQQALANGNYDEAITQLTAAIRTSQSPLWLIQRSTAYQRLGKHELALADADNAVLAAQQRGRRELIATAQFRRAIALHGLKRFGDARLCLTWCRKYNEKEKGLGLWQAKVASDYETAEKEGLSDQIQCTVKETPDPVKDIEGEQKKEEKQKTPVADAAPASAPISTSQTPKEKIRHEWFQSGSTVTITIFAKGVPKEQAEINIEEGSLEVRFPVGQSGTYDYTVTPLFSRIDPTSSTFRITPHKIEISLQKAVPGLKWATLEGTEPVTSSATTASTNTTVPDAIPKPEPAKSPAYPTSSRTGPKNWDSVASAALKSDKEGGSLGDDDDFEGDPMNDFFMKLYKNADPDTKRAMMKSYQESNGTALSTNWEEVKKGPVETKPPDGVVAKKWGE</sequence>
<dbReference type="PROSITE" id="PS51203">
    <property type="entry name" value="CS"/>
    <property type="match status" value="1"/>
</dbReference>
<gene>
    <name evidence="5" type="ORF">M430DRAFT_26311</name>
</gene>
<dbReference type="InterPro" id="IPR008978">
    <property type="entry name" value="HSP20-like_chaperone"/>
</dbReference>
<dbReference type="Gene3D" id="1.25.40.10">
    <property type="entry name" value="Tetratricopeptide repeat domain"/>
    <property type="match status" value="1"/>
</dbReference>
<dbReference type="GO" id="GO:0051087">
    <property type="term" value="F:protein-folding chaperone binding"/>
    <property type="evidence" value="ECO:0007669"/>
    <property type="project" value="InterPro"/>
</dbReference>
<dbReference type="RefSeq" id="XP_024723450.1">
    <property type="nucleotide sequence ID" value="XM_024865368.1"/>
</dbReference>
<evidence type="ECO:0000259" key="3">
    <source>
        <dbReference type="PROSITE" id="PS51048"/>
    </source>
</evidence>
<feature type="region of interest" description="Disordered" evidence="2">
    <location>
        <begin position="271"/>
        <end position="313"/>
    </location>
</feature>
<organism evidence="5 6">
    <name type="scientific">Amorphotheca resinae ATCC 22711</name>
    <dbReference type="NCBI Taxonomy" id="857342"/>
    <lineage>
        <taxon>Eukaryota</taxon>
        <taxon>Fungi</taxon>
        <taxon>Dikarya</taxon>
        <taxon>Ascomycota</taxon>
        <taxon>Pezizomycotina</taxon>
        <taxon>Leotiomycetes</taxon>
        <taxon>Helotiales</taxon>
        <taxon>Amorphothecaceae</taxon>
        <taxon>Amorphotheca</taxon>
    </lineage>
</organism>
<dbReference type="InterPro" id="IPR044563">
    <property type="entry name" value="Sgt1-like"/>
</dbReference>
<evidence type="ECO:0000256" key="2">
    <source>
        <dbReference type="SAM" id="MobiDB-lite"/>
    </source>
</evidence>